<feature type="transmembrane region" description="Helical" evidence="1">
    <location>
        <begin position="77"/>
        <end position="98"/>
    </location>
</feature>
<keyword evidence="1" id="KW-0812">Transmembrane</keyword>
<accession>A0A1H6I925</accession>
<feature type="transmembrane region" description="Helical" evidence="1">
    <location>
        <begin position="203"/>
        <end position="221"/>
    </location>
</feature>
<dbReference type="InterPro" id="IPR029787">
    <property type="entry name" value="Nucleotide_cyclase"/>
</dbReference>
<evidence type="ECO:0000313" key="3">
    <source>
        <dbReference type="EMBL" id="SEH43431.1"/>
    </source>
</evidence>
<dbReference type="InterPro" id="IPR000160">
    <property type="entry name" value="GGDEF_dom"/>
</dbReference>
<evidence type="ECO:0000256" key="1">
    <source>
        <dbReference type="SAM" id="Phobius"/>
    </source>
</evidence>
<gene>
    <name evidence="3" type="ORF">SAMN05216447_102151</name>
</gene>
<organism evidence="3 4">
    <name type="scientific">Parafannyhessea umbonata</name>
    <dbReference type="NCBI Taxonomy" id="604330"/>
    <lineage>
        <taxon>Bacteria</taxon>
        <taxon>Bacillati</taxon>
        <taxon>Actinomycetota</taxon>
        <taxon>Coriobacteriia</taxon>
        <taxon>Coriobacteriales</taxon>
        <taxon>Atopobiaceae</taxon>
        <taxon>Parafannyhessea</taxon>
    </lineage>
</organism>
<dbReference type="SUPFAM" id="SSF55073">
    <property type="entry name" value="Nucleotide cyclase"/>
    <property type="match status" value="1"/>
</dbReference>
<dbReference type="EMBL" id="FNWT01000002">
    <property type="protein sequence ID" value="SEH43431.1"/>
    <property type="molecule type" value="Genomic_DNA"/>
</dbReference>
<evidence type="ECO:0000259" key="2">
    <source>
        <dbReference type="PROSITE" id="PS50887"/>
    </source>
</evidence>
<comment type="caution">
    <text evidence="3">The sequence shown here is derived from an EMBL/GenBank/DDBJ whole genome shotgun (WGS) entry which is preliminary data.</text>
</comment>
<dbReference type="NCBIfam" id="TIGR00254">
    <property type="entry name" value="GGDEF"/>
    <property type="match status" value="1"/>
</dbReference>
<keyword evidence="4" id="KW-1185">Reference proteome</keyword>
<dbReference type="Pfam" id="PF00990">
    <property type="entry name" value="GGDEF"/>
    <property type="match status" value="1"/>
</dbReference>
<evidence type="ECO:0000313" key="4">
    <source>
        <dbReference type="Proteomes" id="UP000199135"/>
    </source>
</evidence>
<dbReference type="Proteomes" id="UP000199135">
    <property type="component" value="Unassembled WGS sequence"/>
</dbReference>
<feature type="transmembrane region" description="Helical" evidence="1">
    <location>
        <begin position="147"/>
        <end position="167"/>
    </location>
</feature>
<dbReference type="RefSeq" id="WP_078687033.1">
    <property type="nucleotide sequence ID" value="NZ_FNWT01000002.1"/>
</dbReference>
<feature type="transmembrane region" description="Helical" evidence="1">
    <location>
        <begin position="6"/>
        <end position="29"/>
    </location>
</feature>
<dbReference type="SMART" id="SM00267">
    <property type="entry name" value="GGDEF"/>
    <property type="match status" value="1"/>
</dbReference>
<feature type="domain" description="GGDEF" evidence="2">
    <location>
        <begin position="248"/>
        <end position="375"/>
    </location>
</feature>
<keyword evidence="1" id="KW-0472">Membrane</keyword>
<dbReference type="CDD" id="cd01949">
    <property type="entry name" value="GGDEF"/>
    <property type="match status" value="1"/>
</dbReference>
<keyword evidence="1" id="KW-1133">Transmembrane helix</keyword>
<reference evidence="3 4" key="1">
    <citation type="submission" date="2016-10" db="EMBL/GenBank/DDBJ databases">
        <authorList>
            <person name="Varghese N."/>
            <person name="Submissions S."/>
        </authorList>
    </citation>
    <scope>NUCLEOTIDE SEQUENCE [LARGE SCALE GENOMIC DNA]</scope>
    <source>
        <strain evidence="3 4">WCP15</strain>
    </source>
</reference>
<proteinExistence type="predicted"/>
<dbReference type="PROSITE" id="PS50887">
    <property type="entry name" value="GGDEF"/>
    <property type="match status" value="1"/>
</dbReference>
<dbReference type="InterPro" id="IPR050469">
    <property type="entry name" value="Diguanylate_Cyclase"/>
</dbReference>
<name>A0A1H6I925_9ACTN</name>
<protein>
    <submittedName>
        <fullName evidence="3">Diguanylate cyclase (GGDEF) domain-containing protein</fullName>
    </submittedName>
</protein>
<feature type="transmembrane region" description="Helical" evidence="1">
    <location>
        <begin position="41"/>
        <end position="57"/>
    </location>
</feature>
<dbReference type="InterPro" id="IPR043128">
    <property type="entry name" value="Rev_trsase/Diguanyl_cyclase"/>
</dbReference>
<feature type="transmembrane region" description="Helical" evidence="1">
    <location>
        <begin position="105"/>
        <end position="127"/>
    </location>
</feature>
<sequence length="375" mass="41791">MSPVDFMYFYVKDFFILLFLELVMLVLFTTNPRIGSRRDRIHVLSLMAICLALSVAREVDTIFSDVSLYPYTNMPRAIGTYLTYVLGVASLLLFFELALPDTRKVLLLAIPLALMAILYLTIIIFPTAENPLVVGFGTDNVFRRGPLGFTSHTLSVIYTLGLMGVIIRSAGSARRVDTLVIVSCGIGVMYALAIETLDIATNVLYPTILISTVVWVLYSFMKTARHDTLTKLMNRLTFLDDEMRENGSVCAVISIDMNGLKQINDAKGHIAGDDGLRAIGSVLERFSNADCRMYRTGGDEFTALCRKMDEGAVRRICDGVRDGVMQKGYSVSIGYAMRTPGMSVEDAYKAADAAMYESKRAYYQREGNDRRKHRA</sequence>
<dbReference type="PANTHER" id="PTHR45138">
    <property type="entry name" value="REGULATORY COMPONENTS OF SENSORY TRANSDUCTION SYSTEM"/>
    <property type="match status" value="1"/>
</dbReference>
<dbReference type="Gene3D" id="3.30.70.270">
    <property type="match status" value="1"/>
</dbReference>
<dbReference type="PANTHER" id="PTHR45138:SF9">
    <property type="entry name" value="DIGUANYLATE CYCLASE DGCM-RELATED"/>
    <property type="match status" value="1"/>
</dbReference>
<feature type="transmembrane region" description="Helical" evidence="1">
    <location>
        <begin position="179"/>
        <end position="197"/>
    </location>
</feature>